<comment type="caution">
    <text evidence="2">The sequence shown here is derived from an EMBL/GenBank/DDBJ whole genome shotgun (WGS) entry which is preliminary data.</text>
</comment>
<dbReference type="Proteomes" id="UP000191342">
    <property type="component" value="Unassembled WGS sequence"/>
</dbReference>
<sequence>MADVLAIPGVPKPWMAHPKDYTDASRDLITAYASGSLGISDELDKQLSASHTDWYSLFCPSTSDSQLDFHLPRHPSPKTQTQHPRKLARTMMNQNRLLGQPMHLMDDRGHYMPLQVEDPRAAAYSQSVSPFTVRLDLNSTLSSNESTYCESDLESLEHFEEPFTSRSAETHAGLVHPAPRSNMFVAASNSFLSGTEETSSLSSFEVPNVPRDEQAFSSTQFNVPNPNPNPNPNIANYPMNTHLGPHPHNIYLTPPFAAAHAKSGVFGQIIQWGACQPANTTDIWYPTRDPTGLSESSWHNNGYSAPWPVSNAYTLPSDCNEPETQVYKPTHGLPMPPFGPATMDAGPTGPMSHFSPLPTPGTFVASIETPQYQPTMQPMYVPNAHDTDFASLDQKPASSLSPSFSASTNEEGRSQQQSGEERGSIESSVHYSDNRDAFLIDCKRRGLSYKDIKRVGGFKEAESTLRGRYRTLTKSKDQRVRKPRWLEKDIRLLCQAVKIHAESPDTHSSLANASMSINEPPKVSWKKVAQHIWAHGGSYHFGNATCKKKWCEIHNITL</sequence>
<dbReference type="EMBL" id="MLQL01000015">
    <property type="protein sequence ID" value="OQE20897.1"/>
    <property type="molecule type" value="Genomic_DNA"/>
</dbReference>
<organism evidence="2 3">
    <name type="scientific">Penicillium flavigenum</name>
    <dbReference type="NCBI Taxonomy" id="254877"/>
    <lineage>
        <taxon>Eukaryota</taxon>
        <taxon>Fungi</taxon>
        <taxon>Dikarya</taxon>
        <taxon>Ascomycota</taxon>
        <taxon>Pezizomycotina</taxon>
        <taxon>Eurotiomycetes</taxon>
        <taxon>Eurotiomycetidae</taxon>
        <taxon>Eurotiales</taxon>
        <taxon>Aspergillaceae</taxon>
        <taxon>Penicillium</taxon>
    </lineage>
</organism>
<dbReference type="STRING" id="254877.A0A1V6T3M6"/>
<proteinExistence type="predicted"/>
<name>A0A1V6T3M6_9EURO</name>
<protein>
    <recommendedName>
        <fullName evidence="4">Myb-like domain-containing protein</fullName>
    </recommendedName>
</protein>
<evidence type="ECO:0000313" key="2">
    <source>
        <dbReference type="EMBL" id="OQE20897.1"/>
    </source>
</evidence>
<evidence type="ECO:0008006" key="4">
    <source>
        <dbReference type="Google" id="ProtNLM"/>
    </source>
</evidence>
<evidence type="ECO:0000313" key="3">
    <source>
        <dbReference type="Proteomes" id="UP000191342"/>
    </source>
</evidence>
<dbReference type="AlphaFoldDB" id="A0A1V6T3M6"/>
<keyword evidence="3" id="KW-1185">Reference proteome</keyword>
<dbReference type="OrthoDB" id="3439209at2759"/>
<reference evidence="3" key="1">
    <citation type="journal article" date="2017" name="Nat. Microbiol.">
        <title>Global analysis of biosynthetic gene clusters reveals vast potential of secondary metabolite production in Penicillium species.</title>
        <authorList>
            <person name="Nielsen J.C."/>
            <person name="Grijseels S."/>
            <person name="Prigent S."/>
            <person name="Ji B."/>
            <person name="Dainat J."/>
            <person name="Nielsen K.F."/>
            <person name="Frisvad J.C."/>
            <person name="Workman M."/>
            <person name="Nielsen J."/>
        </authorList>
    </citation>
    <scope>NUCLEOTIDE SEQUENCE [LARGE SCALE GENOMIC DNA]</scope>
    <source>
        <strain evidence="3">IBT 14082</strain>
    </source>
</reference>
<accession>A0A1V6T3M6</accession>
<feature type="region of interest" description="Disordered" evidence="1">
    <location>
        <begin position="379"/>
        <end position="429"/>
    </location>
</feature>
<evidence type="ECO:0000256" key="1">
    <source>
        <dbReference type="SAM" id="MobiDB-lite"/>
    </source>
</evidence>
<gene>
    <name evidence="2" type="ORF">PENFLA_c015G03634</name>
</gene>
<feature type="compositionally biased region" description="Low complexity" evidence="1">
    <location>
        <begin position="396"/>
        <end position="407"/>
    </location>
</feature>